<gene>
    <name evidence="1" type="ORF">GUJ93_ZPchr0006g43438</name>
</gene>
<keyword evidence="2" id="KW-1185">Reference proteome</keyword>
<evidence type="ECO:0000313" key="2">
    <source>
        <dbReference type="Proteomes" id="UP000729402"/>
    </source>
</evidence>
<proteinExistence type="predicted"/>
<evidence type="ECO:0000313" key="1">
    <source>
        <dbReference type="EMBL" id="KAG8077003.1"/>
    </source>
</evidence>
<dbReference type="EMBL" id="JAAALK010000283">
    <property type="protein sequence ID" value="KAG8077003.1"/>
    <property type="molecule type" value="Genomic_DNA"/>
</dbReference>
<protein>
    <submittedName>
        <fullName evidence="1">Uncharacterized protein</fullName>
    </submittedName>
</protein>
<accession>A0A8J5TB28</accession>
<name>A0A8J5TB28_ZIZPA</name>
<dbReference type="Proteomes" id="UP000729402">
    <property type="component" value="Unassembled WGS sequence"/>
</dbReference>
<reference evidence="1" key="2">
    <citation type="submission" date="2021-02" db="EMBL/GenBank/DDBJ databases">
        <authorList>
            <person name="Kimball J.A."/>
            <person name="Haas M.W."/>
            <person name="Macchietto M."/>
            <person name="Kono T."/>
            <person name="Duquette J."/>
            <person name="Shao M."/>
        </authorList>
    </citation>
    <scope>NUCLEOTIDE SEQUENCE</scope>
    <source>
        <tissue evidence="1">Fresh leaf tissue</tissue>
    </source>
</reference>
<reference evidence="1" key="1">
    <citation type="journal article" date="2021" name="bioRxiv">
        <title>Whole Genome Assembly and Annotation of Northern Wild Rice, Zizania palustris L., Supports a Whole Genome Duplication in the Zizania Genus.</title>
        <authorList>
            <person name="Haas M."/>
            <person name="Kono T."/>
            <person name="Macchietto M."/>
            <person name="Millas R."/>
            <person name="McGilp L."/>
            <person name="Shao M."/>
            <person name="Duquette J."/>
            <person name="Hirsch C.N."/>
            <person name="Kimball J."/>
        </authorList>
    </citation>
    <scope>NUCLEOTIDE SEQUENCE</scope>
    <source>
        <tissue evidence="1">Fresh leaf tissue</tissue>
    </source>
</reference>
<organism evidence="1 2">
    <name type="scientific">Zizania palustris</name>
    <name type="common">Northern wild rice</name>
    <dbReference type="NCBI Taxonomy" id="103762"/>
    <lineage>
        <taxon>Eukaryota</taxon>
        <taxon>Viridiplantae</taxon>
        <taxon>Streptophyta</taxon>
        <taxon>Embryophyta</taxon>
        <taxon>Tracheophyta</taxon>
        <taxon>Spermatophyta</taxon>
        <taxon>Magnoliopsida</taxon>
        <taxon>Liliopsida</taxon>
        <taxon>Poales</taxon>
        <taxon>Poaceae</taxon>
        <taxon>BOP clade</taxon>
        <taxon>Oryzoideae</taxon>
        <taxon>Oryzeae</taxon>
        <taxon>Zizaniinae</taxon>
        <taxon>Zizania</taxon>
    </lineage>
</organism>
<comment type="caution">
    <text evidence="1">The sequence shown here is derived from an EMBL/GenBank/DDBJ whole genome shotgun (WGS) entry which is preliminary data.</text>
</comment>
<dbReference type="AlphaFoldDB" id="A0A8J5TB28"/>
<sequence length="88" mass="9197">MPVPCSTAARPRLLSSHLANPTLVAVQSSSNHTYGVYDWRRVPPGAGHGLHTLSPCLARPPAVAVAGVLAGWLAGRSTESSDVRLDQS</sequence>